<dbReference type="CDD" id="cd00761">
    <property type="entry name" value="Glyco_tranf_GTA_type"/>
    <property type="match status" value="1"/>
</dbReference>
<dbReference type="Proteomes" id="UP000004659">
    <property type="component" value="Unassembled WGS sequence"/>
</dbReference>
<dbReference type="InterPro" id="IPR001173">
    <property type="entry name" value="Glyco_trans_2-like"/>
</dbReference>
<accession>A0A0E1X7K8</accession>
<dbReference type="PANTHER" id="PTHR43685">
    <property type="entry name" value="GLYCOSYLTRANSFERASE"/>
    <property type="match status" value="1"/>
</dbReference>
<protein>
    <submittedName>
        <fullName evidence="2">Glycosyl transferase</fullName>
    </submittedName>
</protein>
<evidence type="ECO:0000259" key="1">
    <source>
        <dbReference type="Pfam" id="PF00535"/>
    </source>
</evidence>
<dbReference type="PANTHER" id="PTHR43685:SF11">
    <property type="entry name" value="GLYCOSYLTRANSFERASE TAGX-RELATED"/>
    <property type="match status" value="1"/>
</dbReference>
<keyword evidence="2" id="KW-0808">Transferase</keyword>
<organism evidence="2">
    <name type="scientific">Brucella pinnipedialis M292/94/1</name>
    <dbReference type="NCBI Taxonomy" id="520462"/>
    <lineage>
        <taxon>Bacteria</taxon>
        <taxon>Pseudomonadati</taxon>
        <taxon>Pseudomonadota</taxon>
        <taxon>Alphaproteobacteria</taxon>
        <taxon>Hyphomicrobiales</taxon>
        <taxon>Brucellaceae</taxon>
        <taxon>Brucella/Ochrobactrum group</taxon>
        <taxon>Brucella</taxon>
    </lineage>
</organism>
<dbReference type="AlphaFoldDB" id="A0A0E1X7K8"/>
<dbReference type="EMBL" id="EQ999534">
    <property type="protein sequence ID" value="EEZ29192.1"/>
    <property type="molecule type" value="Genomic_DNA"/>
</dbReference>
<dbReference type="Gene3D" id="3.90.550.10">
    <property type="entry name" value="Spore Coat Polysaccharide Biosynthesis Protein SpsA, Chain A"/>
    <property type="match status" value="1"/>
</dbReference>
<sequence>MSGPSVDVVIPNYNYARYLRVCAESVLSQDMEKLRLLIIDNASTDNSVAVAREIAAADPRVELLLRPVNKGPHASFNDGIDWAGADYFVLLFADDVLTPGALQRAVSLMQHDRTIAFTYGRDIAIAGDAPMPELPLQPKAPPYRVETGRAFIERFCRLGVFQIPAASLVVRTSAQKAAGHYSEALPHSDDYHMWLRLALRGRVAALDCIQVGLRTHGQNRSQQLLKDSQLQHILHTAHAGEYFFAHEGRALPDCDVLDGMLQKGIAERAYWSAMSHFLRGDARGMQLFRFAFSRRLQTAFLPPVNYLLHRPDTARRLKRFFGGLPAKAFPVSARNGG</sequence>
<dbReference type="HOGENOM" id="CLU_025996_0_2_5"/>
<dbReference type="RefSeq" id="WP_004681784.1">
    <property type="nucleotide sequence ID" value="NZ_EQ999534.1"/>
</dbReference>
<gene>
    <name evidence="2" type="ORF">BALG_02545</name>
</gene>
<evidence type="ECO:0000313" key="2">
    <source>
        <dbReference type="EMBL" id="EEZ29192.1"/>
    </source>
</evidence>
<name>A0A0E1X7K8_9HYPH</name>
<proteinExistence type="predicted"/>
<dbReference type="InterPro" id="IPR050834">
    <property type="entry name" value="Glycosyltransf_2"/>
</dbReference>
<dbReference type="InterPro" id="IPR029044">
    <property type="entry name" value="Nucleotide-diphossugar_trans"/>
</dbReference>
<dbReference type="GO" id="GO:0016740">
    <property type="term" value="F:transferase activity"/>
    <property type="evidence" value="ECO:0007669"/>
    <property type="project" value="UniProtKB-KW"/>
</dbReference>
<reference evidence="2" key="1">
    <citation type="submission" date="2009-01" db="EMBL/GenBank/DDBJ databases">
        <title>The Genome Sequence of Brucella pinnipedialis M292/94/1.</title>
        <authorList>
            <consortium name="The Broad Institute Genome Sequencing Platform"/>
            <person name="Ward D."/>
            <person name="Young S.K."/>
            <person name="Kodira C.D."/>
            <person name="Zeng Q."/>
            <person name="Koehrsen M."/>
            <person name="Alvarado L."/>
            <person name="Berlin A."/>
            <person name="Borenstein D."/>
            <person name="Chen Z."/>
            <person name="Engels R."/>
            <person name="Freedman E."/>
            <person name="Gellesch M."/>
            <person name="Goldberg J."/>
            <person name="Griggs A."/>
            <person name="Gujja S."/>
            <person name="Heiman D."/>
            <person name="Hepburn T."/>
            <person name="Howarth C."/>
            <person name="Jen D."/>
            <person name="Larson L."/>
            <person name="Lewis B."/>
            <person name="Mehta T."/>
            <person name="Park D."/>
            <person name="Pearson M."/>
            <person name="Roberts A."/>
            <person name="Saif S."/>
            <person name="Shea T."/>
            <person name="Shenoy N."/>
            <person name="Sisk P."/>
            <person name="Stolte C."/>
            <person name="Sykes S."/>
            <person name="Walk T."/>
            <person name="White J."/>
            <person name="Yandava C."/>
            <person name="Whatmore A.M."/>
            <person name="Perrett L.L."/>
            <person name="O'Callaghan D."/>
            <person name="Nusbaum C."/>
            <person name="Galagan J."/>
            <person name="Birren B."/>
        </authorList>
    </citation>
    <scope>NUCLEOTIDE SEQUENCE [LARGE SCALE GENOMIC DNA]</scope>
    <source>
        <strain evidence="2">M292/94/1</strain>
    </source>
</reference>
<dbReference type="GeneID" id="55592121"/>
<dbReference type="SUPFAM" id="SSF53448">
    <property type="entry name" value="Nucleotide-diphospho-sugar transferases"/>
    <property type="match status" value="1"/>
</dbReference>
<dbReference type="Pfam" id="PF00535">
    <property type="entry name" value="Glycos_transf_2"/>
    <property type="match status" value="1"/>
</dbReference>
<feature type="domain" description="Glycosyltransferase 2-like" evidence="1">
    <location>
        <begin position="8"/>
        <end position="132"/>
    </location>
</feature>